<keyword evidence="1" id="KW-0472">Membrane</keyword>
<dbReference type="RefSeq" id="WP_231819897.1">
    <property type="nucleotide sequence ID" value="NZ_CP082781.1"/>
</dbReference>
<sequence>MTTAPARHSRGDAVALGVIATAAVSVAIASIVAIAVRAADLFSAQVSVPMPVHDAESVAALADAPGIASSQYASAVVTFTDLAAGARWLLLLEGALPALATVGVCAVAWWLGVSLIRSRPFRTSMSWTLGIAAVLVLAGGILGQAAGAFGRAVAVDALASVDPGVHDVLWPLLAEIDLAPVGWGFALALVASAFSLGTRLQKDTEGLV</sequence>
<dbReference type="EMBL" id="CP082781">
    <property type="protein sequence ID" value="UGS26200.1"/>
    <property type="molecule type" value="Genomic_DNA"/>
</dbReference>
<evidence type="ECO:0000313" key="3">
    <source>
        <dbReference type="Proteomes" id="UP001199642"/>
    </source>
</evidence>
<organism evidence="2 3">
    <name type="scientific">Microbacterium resistens</name>
    <dbReference type="NCBI Taxonomy" id="156977"/>
    <lineage>
        <taxon>Bacteria</taxon>
        <taxon>Bacillati</taxon>
        <taxon>Actinomycetota</taxon>
        <taxon>Actinomycetes</taxon>
        <taxon>Micrococcales</taxon>
        <taxon>Microbacteriaceae</taxon>
        <taxon>Microbacterium</taxon>
    </lineage>
</organism>
<feature type="transmembrane region" description="Helical" evidence="1">
    <location>
        <begin position="169"/>
        <end position="194"/>
    </location>
</feature>
<feature type="transmembrane region" description="Helical" evidence="1">
    <location>
        <begin position="12"/>
        <end position="36"/>
    </location>
</feature>
<feature type="transmembrane region" description="Helical" evidence="1">
    <location>
        <begin position="95"/>
        <end position="116"/>
    </location>
</feature>
<dbReference type="Proteomes" id="UP001199642">
    <property type="component" value="Chromosome"/>
</dbReference>
<name>A0ABY3RSD7_9MICO</name>
<protein>
    <recommendedName>
        <fullName evidence="4">DUF2975 domain-containing protein</fullName>
    </recommendedName>
</protein>
<evidence type="ECO:0008006" key="4">
    <source>
        <dbReference type="Google" id="ProtNLM"/>
    </source>
</evidence>
<accession>A0ABY3RSD7</accession>
<evidence type="ECO:0000313" key="2">
    <source>
        <dbReference type="EMBL" id="UGS26200.1"/>
    </source>
</evidence>
<evidence type="ECO:0000256" key="1">
    <source>
        <dbReference type="SAM" id="Phobius"/>
    </source>
</evidence>
<gene>
    <name evidence="2" type="ORF">K8F61_16420</name>
</gene>
<keyword evidence="3" id="KW-1185">Reference proteome</keyword>
<reference evidence="2 3" key="1">
    <citation type="submission" date="2023-01" db="EMBL/GenBank/DDBJ databases">
        <title>Characterization of estradiol degrading bacteria Microbacterium sp. MZT7 and reveal degrading genes through genome analysis.</title>
        <authorList>
            <person name="Hao P."/>
            <person name="Gao Y."/>
        </authorList>
    </citation>
    <scope>NUCLEOTIDE SEQUENCE [LARGE SCALE GENOMIC DNA]</scope>
    <source>
        <strain evidence="2 3">MZT7</strain>
    </source>
</reference>
<keyword evidence="1" id="KW-0812">Transmembrane</keyword>
<keyword evidence="1" id="KW-1133">Transmembrane helix</keyword>
<feature type="transmembrane region" description="Helical" evidence="1">
    <location>
        <begin position="128"/>
        <end position="149"/>
    </location>
</feature>
<proteinExistence type="predicted"/>